<evidence type="ECO:0000256" key="1">
    <source>
        <dbReference type="SAM" id="SignalP"/>
    </source>
</evidence>
<name>A0A5C6D2I7_9BACT</name>
<feature type="signal peptide" evidence="1">
    <location>
        <begin position="1"/>
        <end position="22"/>
    </location>
</feature>
<evidence type="ECO:0000313" key="2">
    <source>
        <dbReference type="EMBL" id="TWU31152.1"/>
    </source>
</evidence>
<gene>
    <name evidence="2" type="ORF">Poly41_63430</name>
</gene>
<dbReference type="RefSeq" id="WP_146531040.1">
    <property type="nucleotide sequence ID" value="NZ_SJPV01000018.1"/>
</dbReference>
<dbReference type="OrthoDB" id="9801455at2"/>
<comment type="caution">
    <text evidence="2">The sequence shown here is derived from an EMBL/GenBank/DDBJ whole genome shotgun (WGS) entry which is preliminary data.</text>
</comment>
<accession>A0A5C6D2I7</accession>
<sequence precursor="true">MNRYTQFISFFTLTALAVHFFAAEGGFNPIFRDAFTADPATMVVGDTTYVYVGHDDAKEGQFFTVPDWMCYSSKDMKN</sequence>
<keyword evidence="3" id="KW-1185">Reference proteome</keyword>
<dbReference type="AlphaFoldDB" id="A0A5C6D2I7"/>
<proteinExistence type="predicted"/>
<dbReference type="Gene3D" id="2.115.10.20">
    <property type="entry name" value="Glycosyl hydrolase domain, family 43"/>
    <property type="match status" value="1"/>
</dbReference>
<evidence type="ECO:0008006" key="4">
    <source>
        <dbReference type="Google" id="ProtNLM"/>
    </source>
</evidence>
<dbReference type="SUPFAM" id="SSF75005">
    <property type="entry name" value="Arabinanase/levansucrase/invertase"/>
    <property type="match status" value="1"/>
</dbReference>
<evidence type="ECO:0000313" key="3">
    <source>
        <dbReference type="Proteomes" id="UP000319143"/>
    </source>
</evidence>
<keyword evidence="1" id="KW-0732">Signal</keyword>
<feature type="chain" id="PRO_5022838371" description="Glycosyl hydrolases family 43" evidence="1">
    <location>
        <begin position="23"/>
        <end position="78"/>
    </location>
</feature>
<dbReference type="Proteomes" id="UP000319143">
    <property type="component" value="Unassembled WGS sequence"/>
</dbReference>
<dbReference type="InterPro" id="IPR023296">
    <property type="entry name" value="Glyco_hydro_beta-prop_sf"/>
</dbReference>
<reference evidence="2 3" key="1">
    <citation type="submission" date="2019-02" db="EMBL/GenBank/DDBJ databases">
        <title>Deep-cultivation of Planctomycetes and their phenomic and genomic characterization uncovers novel biology.</title>
        <authorList>
            <person name="Wiegand S."/>
            <person name="Jogler M."/>
            <person name="Boedeker C."/>
            <person name="Pinto D."/>
            <person name="Vollmers J."/>
            <person name="Rivas-Marin E."/>
            <person name="Kohn T."/>
            <person name="Peeters S.H."/>
            <person name="Heuer A."/>
            <person name="Rast P."/>
            <person name="Oberbeckmann S."/>
            <person name="Bunk B."/>
            <person name="Jeske O."/>
            <person name="Meyerdierks A."/>
            <person name="Storesund J.E."/>
            <person name="Kallscheuer N."/>
            <person name="Luecker S."/>
            <person name="Lage O.M."/>
            <person name="Pohl T."/>
            <person name="Merkel B.J."/>
            <person name="Hornburger P."/>
            <person name="Mueller R.-W."/>
            <person name="Bruemmer F."/>
            <person name="Labrenz M."/>
            <person name="Spormann A.M."/>
            <person name="Op Den Camp H."/>
            <person name="Overmann J."/>
            <person name="Amann R."/>
            <person name="Jetten M.S.M."/>
            <person name="Mascher T."/>
            <person name="Medema M.H."/>
            <person name="Devos D.P."/>
            <person name="Kaster A.-K."/>
            <person name="Ovreas L."/>
            <person name="Rohde M."/>
            <person name="Galperin M.Y."/>
            <person name="Jogler C."/>
        </authorList>
    </citation>
    <scope>NUCLEOTIDE SEQUENCE [LARGE SCALE GENOMIC DNA]</scope>
    <source>
        <strain evidence="2 3">Poly41</strain>
    </source>
</reference>
<dbReference type="EMBL" id="SJPV01000018">
    <property type="protein sequence ID" value="TWU31152.1"/>
    <property type="molecule type" value="Genomic_DNA"/>
</dbReference>
<organism evidence="2 3">
    <name type="scientific">Novipirellula artificiosorum</name>
    <dbReference type="NCBI Taxonomy" id="2528016"/>
    <lineage>
        <taxon>Bacteria</taxon>
        <taxon>Pseudomonadati</taxon>
        <taxon>Planctomycetota</taxon>
        <taxon>Planctomycetia</taxon>
        <taxon>Pirellulales</taxon>
        <taxon>Pirellulaceae</taxon>
        <taxon>Novipirellula</taxon>
    </lineage>
</organism>
<protein>
    <recommendedName>
        <fullName evidence="4">Glycosyl hydrolases family 43</fullName>
    </recommendedName>
</protein>